<keyword evidence="3 8" id="KW-0238">DNA-binding</keyword>
<feature type="domain" description="HTH myb-type" evidence="7">
    <location>
        <begin position="9"/>
        <end position="61"/>
    </location>
</feature>
<dbReference type="Proteomes" id="UP000245207">
    <property type="component" value="Unassembled WGS sequence"/>
</dbReference>
<dbReference type="PROSITE" id="PS50090">
    <property type="entry name" value="MYB_LIKE"/>
    <property type="match status" value="2"/>
</dbReference>
<dbReference type="InterPro" id="IPR001005">
    <property type="entry name" value="SANT/Myb"/>
</dbReference>
<dbReference type="AlphaFoldDB" id="A0A2U1KWS1"/>
<dbReference type="InterPro" id="IPR017930">
    <property type="entry name" value="Myb_dom"/>
</dbReference>
<evidence type="ECO:0000259" key="6">
    <source>
        <dbReference type="PROSITE" id="PS50090"/>
    </source>
</evidence>
<evidence type="ECO:0000256" key="4">
    <source>
        <dbReference type="ARBA" id="ARBA00023163"/>
    </source>
</evidence>
<dbReference type="GO" id="GO:0005634">
    <property type="term" value="C:nucleus"/>
    <property type="evidence" value="ECO:0007669"/>
    <property type="project" value="UniProtKB-SubCell"/>
</dbReference>
<dbReference type="CDD" id="cd00167">
    <property type="entry name" value="SANT"/>
    <property type="match status" value="2"/>
</dbReference>
<dbReference type="FunFam" id="1.10.10.60:FF:000121">
    <property type="entry name" value="Myb transcription factor"/>
    <property type="match status" value="1"/>
</dbReference>
<evidence type="ECO:0000313" key="8">
    <source>
        <dbReference type="EMBL" id="PWA41205.1"/>
    </source>
</evidence>
<dbReference type="PROSITE" id="PS51294">
    <property type="entry name" value="HTH_MYB"/>
    <property type="match status" value="2"/>
</dbReference>
<evidence type="ECO:0000256" key="1">
    <source>
        <dbReference type="ARBA" id="ARBA00004123"/>
    </source>
</evidence>
<evidence type="ECO:0000259" key="7">
    <source>
        <dbReference type="PROSITE" id="PS51294"/>
    </source>
</evidence>
<dbReference type="EMBL" id="PKPP01013234">
    <property type="protein sequence ID" value="PWA41205.1"/>
    <property type="molecule type" value="Genomic_DNA"/>
</dbReference>
<dbReference type="Gene3D" id="1.10.10.60">
    <property type="entry name" value="Homeodomain-like"/>
    <property type="match status" value="2"/>
</dbReference>
<name>A0A2U1KWS1_ARTAN</name>
<comment type="subcellular location">
    <subcellularLocation>
        <location evidence="1">Nucleus</location>
    </subcellularLocation>
</comment>
<evidence type="ECO:0000313" key="9">
    <source>
        <dbReference type="Proteomes" id="UP000245207"/>
    </source>
</evidence>
<organism evidence="8 9">
    <name type="scientific">Artemisia annua</name>
    <name type="common">Sweet wormwood</name>
    <dbReference type="NCBI Taxonomy" id="35608"/>
    <lineage>
        <taxon>Eukaryota</taxon>
        <taxon>Viridiplantae</taxon>
        <taxon>Streptophyta</taxon>
        <taxon>Embryophyta</taxon>
        <taxon>Tracheophyta</taxon>
        <taxon>Spermatophyta</taxon>
        <taxon>Magnoliopsida</taxon>
        <taxon>eudicotyledons</taxon>
        <taxon>Gunneridae</taxon>
        <taxon>Pentapetalae</taxon>
        <taxon>asterids</taxon>
        <taxon>campanulids</taxon>
        <taxon>Asterales</taxon>
        <taxon>Asteraceae</taxon>
        <taxon>Asteroideae</taxon>
        <taxon>Anthemideae</taxon>
        <taxon>Artemisiinae</taxon>
        <taxon>Artemisia</taxon>
    </lineage>
</organism>
<comment type="caution">
    <text evidence="8">The sequence shown here is derived from an EMBL/GenBank/DDBJ whole genome shotgun (WGS) entry which is preliminary data.</text>
</comment>
<dbReference type="PANTHER" id="PTHR47999">
    <property type="entry name" value="TRANSCRIPTION FACTOR MYB8-RELATED-RELATED"/>
    <property type="match status" value="1"/>
</dbReference>
<dbReference type="PANTHER" id="PTHR47999:SF113">
    <property type="entry name" value="TRANSCRIPTION FACTOR MYB12-LIKE"/>
    <property type="match status" value="1"/>
</dbReference>
<dbReference type="OrthoDB" id="2143914at2759"/>
<dbReference type="STRING" id="35608.A0A2U1KWS1"/>
<keyword evidence="2" id="KW-0805">Transcription regulation</keyword>
<evidence type="ECO:0000256" key="5">
    <source>
        <dbReference type="ARBA" id="ARBA00023242"/>
    </source>
</evidence>
<keyword evidence="9" id="KW-1185">Reference proteome</keyword>
<keyword evidence="8" id="KW-0371">Homeobox</keyword>
<keyword evidence="4" id="KW-0804">Transcription</keyword>
<dbReference type="SUPFAM" id="SSF46689">
    <property type="entry name" value="Homeodomain-like"/>
    <property type="match status" value="1"/>
</dbReference>
<sequence>MGKTPCCQKVGLRRGRWTSEEDEILIKYIQANGEGCWRSLPKNAGLLRCGKSCRLRWINYLRGDIKRGNFTQEEDELIFKLHKSLGNRWSAIAGELPGRTDNEIKNYWNSHLSRKSYLFFRTESNSAQNSDNTPNIVNQAKRKIGRVSRRIAKKYNHERVLKNTTMPIIGKGKEQTVGKNSTLASENIKESELCLNEINTTEIDELWFKDDESSFVLGDDLMDTNGILSIHDVDQIEKSLTKVDFDNFKMNACNVEDKEDHSMSSNSSQIMGFGFDEELVNDWEMGFGFEELNMYDYGGDDGKFLWQWN</sequence>
<dbReference type="InterPro" id="IPR009057">
    <property type="entry name" value="Homeodomain-like_sf"/>
</dbReference>
<evidence type="ECO:0000256" key="3">
    <source>
        <dbReference type="ARBA" id="ARBA00023125"/>
    </source>
</evidence>
<gene>
    <name evidence="8" type="ORF">CTI12_AA534890</name>
</gene>
<dbReference type="Pfam" id="PF00249">
    <property type="entry name" value="Myb_DNA-binding"/>
    <property type="match status" value="2"/>
</dbReference>
<keyword evidence="5" id="KW-0539">Nucleus</keyword>
<dbReference type="GO" id="GO:0003677">
    <property type="term" value="F:DNA binding"/>
    <property type="evidence" value="ECO:0007669"/>
    <property type="project" value="UniProtKB-KW"/>
</dbReference>
<dbReference type="InterPro" id="IPR015495">
    <property type="entry name" value="Myb_TF_plants"/>
</dbReference>
<reference evidence="8 9" key="1">
    <citation type="journal article" date="2018" name="Mol. Plant">
        <title>The genome of Artemisia annua provides insight into the evolution of Asteraceae family and artemisinin biosynthesis.</title>
        <authorList>
            <person name="Shen Q."/>
            <person name="Zhang L."/>
            <person name="Liao Z."/>
            <person name="Wang S."/>
            <person name="Yan T."/>
            <person name="Shi P."/>
            <person name="Liu M."/>
            <person name="Fu X."/>
            <person name="Pan Q."/>
            <person name="Wang Y."/>
            <person name="Lv Z."/>
            <person name="Lu X."/>
            <person name="Zhang F."/>
            <person name="Jiang W."/>
            <person name="Ma Y."/>
            <person name="Chen M."/>
            <person name="Hao X."/>
            <person name="Li L."/>
            <person name="Tang Y."/>
            <person name="Lv G."/>
            <person name="Zhou Y."/>
            <person name="Sun X."/>
            <person name="Brodelius P.E."/>
            <person name="Rose J.K.C."/>
            <person name="Tang K."/>
        </authorList>
    </citation>
    <scope>NUCLEOTIDE SEQUENCE [LARGE SCALE GENOMIC DNA]</scope>
    <source>
        <strain evidence="9">cv. Huhao1</strain>
        <tissue evidence="8">Leaf</tissue>
    </source>
</reference>
<dbReference type="SMART" id="SM00717">
    <property type="entry name" value="SANT"/>
    <property type="match status" value="2"/>
</dbReference>
<feature type="domain" description="HTH myb-type" evidence="7">
    <location>
        <begin position="62"/>
        <end position="116"/>
    </location>
</feature>
<feature type="domain" description="Myb-like" evidence="6">
    <location>
        <begin position="9"/>
        <end position="61"/>
    </location>
</feature>
<feature type="domain" description="Myb-like" evidence="6">
    <location>
        <begin position="62"/>
        <end position="112"/>
    </location>
</feature>
<protein>
    <submittedName>
        <fullName evidence="8">Homeodomain-like protein</fullName>
    </submittedName>
</protein>
<proteinExistence type="predicted"/>
<accession>A0A2U1KWS1</accession>
<evidence type="ECO:0000256" key="2">
    <source>
        <dbReference type="ARBA" id="ARBA00023015"/>
    </source>
</evidence>